<reference evidence="1 2" key="1">
    <citation type="submission" date="2018-05" db="EMBL/GenBank/DDBJ databases">
        <title>Lujinxingia marina gen. nov. sp. nov., a new facultative anaerobic member of the class Deltaproteobacteria, and proposal of Lujinxingaceae fam. nov.</title>
        <authorList>
            <person name="Li C.-M."/>
        </authorList>
    </citation>
    <scope>NUCLEOTIDE SEQUENCE [LARGE SCALE GENOMIC DNA]</scope>
    <source>
        <strain evidence="1 2">B210</strain>
    </source>
</reference>
<organism evidence="1 2">
    <name type="scientific">Lujinxingia litoralis</name>
    <dbReference type="NCBI Taxonomy" id="2211119"/>
    <lineage>
        <taxon>Bacteria</taxon>
        <taxon>Deltaproteobacteria</taxon>
        <taxon>Bradymonadales</taxon>
        <taxon>Lujinxingiaceae</taxon>
        <taxon>Lujinxingia</taxon>
    </lineage>
</organism>
<protein>
    <submittedName>
        <fullName evidence="1">Uncharacterized protein</fullName>
    </submittedName>
</protein>
<dbReference type="EMBL" id="QHKO01000007">
    <property type="protein sequence ID" value="RAL20895.1"/>
    <property type="molecule type" value="Genomic_DNA"/>
</dbReference>
<keyword evidence="2" id="KW-1185">Reference proteome</keyword>
<evidence type="ECO:0000313" key="2">
    <source>
        <dbReference type="Proteomes" id="UP000249169"/>
    </source>
</evidence>
<accession>A0A328C2L8</accession>
<dbReference type="AlphaFoldDB" id="A0A328C2L8"/>
<dbReference type="Proteomes" id="UP000249169">
    <property type="component" value="Unassembled WGS sequence"/>
</dbReference>
<proteinExistence type="predicted"/>
<sequence length="70" mass="7548">MNLVLAGKLLGDVLEPRFDLAIVGGQNDELLLHRPQRLDVRGGERVALQDAELGGVGEQVVTHRNHRGAG</sequence>
<comment type="caution">
    <text evidence="1">The sequence shown here is derived from an EMBL/GenBank/DDBJ whole genome shotgun (WGS) entry which is preliminary data.</text>
</comment>
<evidence type="ECO:0000313" key="1">
    <source>
        <dbReference type="EMBL" id="RAL20895.1"/>
    </source>
</evidence>
<name>A0A328C2L8_9DELT</name>
<gene>
    <name evidence="1" type="ORF">DL240_14525</name>
</gene>